<feature type="region of interest" description="Disordered" evidence="1">
    <location>
        <begin position="119"/>
        <end position="139"/>
    </location>
</feature>
<reference evidence="3" key="1">
    <citation type="journal article" date="2015" name="Genome Announc.">
        <title>Draft genome sequence of the cellulolytic fungus Chaetomium globosum.</title>
        <authorList>
            <person name="Cuomo C.A."/>
            <person name="Untereiner W.A."/>
            <person name="Ma L.-J."/>
            <person name="Grabherr M."/>
            <person name="Birren B.W."/>
        </authorList>
    </citation>
    <scope>NUCLEOTIDE SEQUENCE [LARGE SCALE GENOMIC DNA]</scope>
    <source>
        <strain evidence="3">ATCC 6205 / CBS 148.51 / DSM 1962 / NBRC 6347 / NRRL 1970</strain>
    </source>
</reference>
<dbReference type="AlphaFoldDB" id="Q2HEZ8"/>
<organism evidence="2 3">
    <name type="scientific">Chaetomium globosum (strain ATCC 6205 / CBS 148.51 / DSM 1962 / NBRC 6347 / NRRL 1970)</name>
    <name type="common">Soil fungus</name>
    <dbReference type="NCBI Taxonomy" id="306901"/>
    <lineage>
        <taxon>Eukaryota</taxon>
        <taxon>Fungi</taxon>
        <taxon>Dikarya</taxon>
        <taxon>Ascomycota</taxon>
        <taxon>Pezizomycotina</taxon>
        <taxon>Sordariomycetes</taxon>
        <taxon>Sordariomycetidae</taxon>
        <taxon>Sordariales</taxon>
        <taxon>Chaetomiaceae</taxon>
        <taxon>Chaetomium</taxon>
    </lineage>
</organism>
<dbReference type="GeneID" id="4387024"/>
<evidence type="ECO:0000313" key="3">
    <source>
        <dbReference type="Proteomes" id="UP000001056"/>
    </source>
</evidence>
<dbReference type="Proteomes" id="UP000001056">
    <property type="component" value="Unassembled WGS sequence"/>
</dbReference>
<sequence>MAATDTAKRCFSKSQAPLLLLSAMHPAAQNTPPGYHNTTLGCTLAGRFLRRLRITDGGVSCTWSDGHFRHPIKKLKVGRVASDPSASRHFAASTAQSPLLQLPTDHKILRQWLLLPAQRSAPQDPHGDDAQAIGRANKF</sequence>
<protein>
    <submittedName>
        <fullName evidence="2">Uncharacterized protein</fullName>
    </submittedName>
</protein>
<dbReference type="HOGENOM" id="CLU_1844846_0_0_1"/>
<accession>Q2HEZ8</accession>
<gene>
    <name evidence="2" type="ORF">CHGG_01206</name>
</gene>
<evidence type="ECO:0000256" key="1">
    <source>
        <dbReference type="SAM" id="MobiDB-lite"/>
    </source>
</evidence>
<proteinExistence type="predicted"/>
<dbReference type="RefSeq" id="XP_001220427.1">
    <property type="nucleotide sequence ID" value="XM_001220426.1"/>
</dbReference>
<keyword evidence="3" id="KW-1185">Reference proteome</keyword>
<dbReference type="VEuPathDB" id="FungiDB:CHGG_01206"/>
<name>Q2HEZ8_CHAGB</name>
<evidence type="ECO:0000313" key="2">
    <source>
        <dbReference type="EMBL" id="EAQ92971.1"/>
    </source>
</evidence>
<dbReference type="InParanoid" id="Q2HEZ8"/>
<dbReference type="EMBL" id="CH408029">
    <property type="protein sequence ID" value="EAQ92971.1"/>
    <property type="molecule type" value="Genomic_DNA"/>
</dbReference>